<evidence type="ECO:0000256" key="12">
    <source>
        <dbReference type="ARBA" id="ARBA00023264"/>
    </source>
</evidence>
<dbReference type="GO" id="GO:0005524">
    <property type="term" value="F:ATP binding"/>
    <property type="evidence" value="ECO:0007669"/>
    <property type="project" value="UniProtKB-KW"/>
</dbReference>
<keyword evidence="6" id="KW-0547">Nucleotide-binding</keyword>
<comment type="caution">
    <text evidence="14">The sequence shown here is derived from an EMBL/GenBank/DDBJ whole genome shotgun (WGS) entry which is preliminary data.</text>
</comment>
<keyword evidence="5" id="KW-0479">Metal-binding</keyword>
<keyword evidence="8" id="KW-0067">ATP-binding</keyword>
<evidence type="ECO:0000256" key="7">
    <source>
        <dbReference type="ARBA" id="ARBA00022777"/>
    </source>
</evidence>
<dbReference type="InterPro" id="IPR005218">
    <property type="entry name" value="Diacylglycerol/lipid_kinase"/>
</dbReference>
<keyword evidence="9" id="KW-0460">Magnesium</keyword>
<organism evidence="14 15">
    <name type="scientific">Saccharopolyspora gloriosae</name>
    <dbReference type="NCBI Taxonomy" id="455344"/>
    <lineage>
        <taxon>Bacteria</taxon>
        <taxon>Bacillati</taxon>
        <taxon>Actinomycetota</taxon>
        <taxon>Actinomycetes</taxon>
        <taxon>Pseudonocardiales</taxon>
        <taxon>Pseudonocardiaceae</taxon>
        <taxon>Saccharopolyspora</taxon>
    </lineage>
</organism>
<keyword evidence="12" id="KW-1208">Phospholipid metabolism</keyword>
<dbReference type="GO" id="GO:0046872">
    <property type="term" value="F:metal ion binding"/>
    <property type="evidence" value="ECO:0007669"/>
    <property type="project" value="UniProtKB-KW"/>
</dbReference>
<keyword evidence="15" id="KW-1185">Reference proteome</keyword>
<keyword evidence="4 14" id="KW-0808">Transferase</keyword>
<evidence type="ECO:0000256" key="4">
    <source>
        <dbReference type="ARBA" id="ARBA00022679"/>
    </source>
</evidence>
<name>A0A840NF02_9PSEU</name>
<evidence type="ECO:0000256" key="9">
    <source>
        <dbReference type="ARBA" id="ARBA00022842"/>
    </source>
</evidence>
<dbReference type="GO" id="GO:0008654">
    <property type="term" value="P:phospholipid biosynthetic process"/>
    <property type="evidence" value="ECO:0007669"/>
    <property type="project" value="UniProtKB-KW"/>
</dbReference>
<dbReference type="Pfam" id="PF19279">
    <property type="entry name" value="YegS_C"/>
    <property type="match status" value="1"/>
</dbReference>
<dbReference type="GO" id="GO:0004143">
    <property type="term" value="F:ATP-dependent diacylglycerol kinase activity"/>
    <property type="evidence" value="ECO:0007669"/>
    <property type="project" value="UniProtKB-EC"/>
</dbReference>
<evidence type="ECO:0000256" key="3">
    <source>
        <dbReference type="ARBA" id="ARBA00022516"/>
    </source>
</evidence>
<dbReference type="Pfam" id="PF00781">
    <property type="entry name" value="DAGK_cat"/>
    <property type="match status" value="1"/>
</dbReference>
<comment type="cofactor">
    <cofactor evidence="1">
        <name>Mg(2+)</name>
        <dbReference type="ChEBI" id="CHEBI:18420"/>
    </cofactor>
</comment>
<dbReference type="InterPro" id="IPR050187">
    <property type="entry name" value="Lipid_Phosphate_FormReg"/>
</dbReference>
<keyword evidence="3" id="KW-0444">Lipid biosynthesis</keyword>
<dbReference type="EMBL" id="JACHIV010000001">
    <property type="protein sequence ID" value="MBB5068665.1"/>
    <property type="molecule type" value="Genomic_DNA"/>
</dbReference>
<dbReference type="Gene3D" id="3.40.50.10330">
    <property type="entry name" value="Probable inorganic polyphosphate/atp-NAD kinase, domain 1"/>
    <property type="match status" value="1"/>
</dbReference>
<evidence type="ECO:0000313" key="15">
    <source>
        <dbReference type="Proteomes" id="UP000580474"/>
    </source>
</evidence>
<dbReference type="EC" id="2.7.1.107" evidence="14"/>
<dbReference type="InterPro" id="IPR016064">
    <property type="entry name" value="NAD/diacylglycerol_kinase_sf"/>
</dbReference>
<evidence type="ECO:0000256" key="2">
    <source>
        <dbReference type="ARBA" id="ARBA00005983"/>
    </source>
</evidence>
<keyword evidence="10" id="KW-0443">Lipid metabolism</keyword>
<evidence type="ECO:0000256" key="10">
    <source>
        <dbReference type="ARBA" id="ARBA00023098"/>
    </source>
</evidence>
<accession>A0A840NF02</accession>
<dbReference type="GO" id="GO:0005886">
    <property type="term" value="C:plasma membrane"/>
    <property type="evidence" value="ECO:0007669"/>
    <property type="project" value="TreeGrafter"/>
</dbReference>
<evidence type="ECO:0000256" key="8">
    <source>
        <dbReference type="ARBA" id="ARBA00022840"/>
    </source>
</evidence>
<dbReference type="Gene3D" id="2.60.200.40">
    <property type="match status" value="1"/>
</dbReference>
<dbReference type="NCBIfam" id="TIGR00147">
    <property type="entry name" value="YegS/Rv2252/BmrU family lipid kinase"/>
    <property type="match status" value="1"/>
</dbReference>
<dbReference type="PROSITE" id="PS50146">
    <property type="entry name" value="DAGK"/>
    <property type="match status" value="1"/>
</dbReference>
<comment type="similarity">
    <text evidence="2">Belongs to the diacylglycerol/lipid kinase family.</text>
</comment>
<evidence type="ECO:0000256" key="5">
    <source>
        <dbReference type="ARBA" id="ARBA00022723"/>
    </source>
</evidence>
<dbReference type="SMART" id="SM00046">
    <property type="entry name" value="DAGKc"/>
    <property type="match status" value="1"/>
</dbReference>
<reference evidence="14 15" key="1">
    <citation type="submission" date="2020-08" db="EMBL/GenBank/DDBJ databases">
        <title>Sequencing the genomes of 1000 actinobacteria strains.</title>
        <authorList>
            <person name="Klenk H.-P."/>
        </authorList>
    </citation>
    <scope>NUCLEOTIDE SEQUENCE [LARGE SCALE GENOMIC DNA]</scope>
    <source>
        <strain evidence="14 15">DSM 45582</strain>
    </source>
</reference>
<dbReference type="Proteomes" id="UP000580474">
    <property type="component" value="Unassembled WGS sequence"/>
</dbReference>
<dbReference type="SUPFAM" id="SSF111331">
    <property type="entry name" value="NAD kinase/diacylglycerol kinase-like"/>
    <property type="match status" value="1"/>
</dbReference>
<evidence type="ECO:0000259" key="13">
    <source>
        <dbReference type="PROSITE" id="PS50146"/>
    </source>
</evidence>
<sequence length="303" mass="31274">MRTVVLINPSSGRGRAAAIAAKVVRRFRVVSAVRVVVAEDAAEFAAAARTAVADDVDVLAVLGGDGAAHAAVQACAGARTALAVIPVGTGNDLARALGLPADPMDAARAATDAVQSGHRRALDLGRVVGGQRFATVLCAGFDAQVNGRVNRSRLPIGRARYDVAVLRELADLRAMPLRVEADNVVLDVAATCVAVGNTPYYGGGVPICPDADPTDGMFDVTVVGEISRADMLRVLPTMRSGKHVDHPAVRTLRARSVRLGGGNGWTAFADGEPQVRLPVSLRCQPGALQVLAPATANRDGEAA</sequence>
<protein>
    <submittedName>
        <fullName evidence="14">Diacylglycerol kinase (ATP)</fullName>
        <ecNumber evidence="14">2.7.1.107</ecNumber>
    </submittedName>
</protein>
<dbReference type="InterPro" id="IPR045540">
    <property type="entry name" value="YegS/DAGK_C"/>
</dbReference>
<dbReference type="InterPro" id="IPR017438">
    <property type="entry name" value="ATP-NAD_kinase_N"/>
</dbReference>
<evidence type="ECO:0000313" key="14">
    <source>
        <dbReference type="EMBL" id="MBB5068665.1"/>
    </source>
</evidence>
<keyword evidence="11" id="KW-0594">Phospholipid biosynthesis</keyword>
<dbReference type="PANTHER" id="PTHR12358">
    <property type="entry name" value="SPHINGOSINE KINASE"/>
    <property type="match status" value="1"/>
</dbReference>
<proteinExistence type="inferred from homology"/>
<dbReference type="RefSeq" id="WP_184478322.1">
    <property type="nucleotide sequence ID" value="NZ_JACHIV010000001.1"/>
</dbReference>
<evidence type="ECO:0000256" key="6">
    <source>
        <dbReference type="ARBA" id="ARBA00022741"/>
    </source>
</evidence>
<dbReference type="PANTHER" id="PTHR12358:SF106">
    <property type="entry name" value="LIPID KINASE YEGS"/>
    <property type="match status" value="1"/>
</dbReference>
<evidence type="ECO:0000256" key="1">
    <source>
        <dbReference type="ARBA" id="ARBA00001946"/>
    </source>
</evidence>
<evidence type="ECO:0000256" key="11">
    <source>
        <dbReference type="ARBA" id="ARBA00023209"/>
    </source>
</evidence>
<gene>
    <name evidence="14" type="ORF">BJ969_001753</name>
</gene>
<feature type="domain" description="DAGKc" evidence="13">
    <location>
        <begin position="1"/>
        <end position="131"/>
    </location>
</feature>
<keyword evidence="7 14" id="KW-0418">Kinase</keyword>
<dbReference type="AlphaFoldDB" id="A0A840NF02"/>
<dbReference type="InterPro" id="IPR001206">
    <property type="entry name" value="Diacylglycerol_kinase_cat_dom"/>
</dbReference>